<feature type="region of interest" description="Disordered" evidence="1">
    <location>
        <begin position="299"/>
        <end position="320"/>
    </location>
</feature>
<gene>
    <name evidence="2" type="primary">LOC114334991</name>
</gene>
<accession>A0A6P7G7W9</accession>
<feature type="region of interest" description="Disordered" evidence="1">
    <location>
        <begin position="207"/>
        <end position="235"/>
    </location>
</feature>
<evidence type="ECO:0000256" key="1">
    <source>
        <dbReference type="SAM" id="MobiDB-lite"/>
    </source>
</evidence>
<feature type="compositionally biased region" description="Polar residues" evidence="1">
    <location>
        <begin position="170"/>
        <end position="182"/>
    </location>
</feature>
<name>A0A6P7G7W9_DIAVI</name>
<proteinExistence type="predicted"/>
<evidence type="ECO:0000313" key="2">
    <source>
        <dbReference type="RefSeq" id="XP_028140938.1"/>
    </source>
</evidence>
<feature type="compositionally biased region" description="Low complexity" evidence="1">
    <location>
        <begin position="144"/>
        <end position="154"/>
    </location>
</feature>
<organism evidence="2">
    <name type="scientific">Diabrotica virgifera virgifera</name>
    <name type="common">western corn rootworm</name>
    <dbReference type="NCBI Taxonomy" id="50390"/>
    <lineage>
        <taxon>Eukaryota</taxon>
        <taxon>Metazoa</taxon>
        <taxon>Ecdysozoa</taxon>
        <taxon>Arthropoda</taxon>
        <taxon>Hexapoda</taxon>
        <taxon>Insecta</taxon>
        <taxon>Pterygota</taxon>
        <taxon>Neoptera</taxon>
        <taxon>Endopterygota</taxon>
        <taxon>Coleoptera</taxon>
        <taxon>Polyphaga</taxon>
        <taxon>Cucujiformia</taxon>
        <taxon>Chrysomeloidea</taxon>
        <taxon>Chrysomelidae</taxon>
        <taxon>Galerucinae</taxon>
        <taxon>Diabroticina</taxon>
        <taxon>Diabroticites</taxon>
        <taxon>Diabrotica</taxon>
    </lineage>
</organism>
<dbReference type="RefSeq" id="XP_028140938.1">
    <property type="nucleotide sequence ID" value="XM_028285137.1"/>
</dbReference>
<dbReference type="InParanoid" id="A0A6P7G7W9"/>
<dbReference type="AlphaFoldDB" id="A0A6P7G7W9"/>
<feature type="region of interest" description="Disordered" evidence="1">
    <location>
        <begin position="144"/>
        <end position="189"/>
    </location>
</feature>
<sequence>MDDSTAISAGPKANVRDQKILMSDHSDKLQFLEINKACEEKSEMFRPKEITEVFKPTLSELANVDIIDHGSNRVLKKDVSFKEEDVTSIENYKNNPSNLETAFSSFNSTQNGVTAIFEINKENVAPFTKPGLDVDLFGYEDDNNSNISSDLNQDNSDEDPNWYPEEDDANQLTRTSGSTTPGNFDDCLQKDVEDGIHDIECEGSDCSEKQVGSNTHETKLTSNKRKQGVRKRAEETKKKNLGLAYRNRKGVLCPAKVFRPITKCCTKNCNQNCTPEQQNIIWSSFNNKAPDMRKQVLRRGNQEKKFRSGLQKQERSFMPS</sequence>
<protein>
    <submittedName>
        <fullName evidence="2">Uncharacterized protein LOC114334991</fullName>
    </submittedName>
</protein>
<feature type="compositionally biased region" description="Acidic residues" evidence="1">
    <location>
        <begin position="155"/>
        <end position="169"/>
    </location>
</feature>
<reference evidence="2" key="1">
    <citation type="submission" date="2025-08" db="UniProtKB">
        <authorList>
            <consortium name="RefSeq"/>
        </authorList>
    </citation>
    <scope>IDENTIFICATION</scope>
    <source>
        <tissue evidence="2">Whole insect</tissue>
    </source>
</reference>